<evidence type="ECO:0000313" key="2">
    <source>
        <dbReference type="Proteomes" id="UP000789702"/>
    </source>
</evidence>
<name>A0ACA9QMA2_9GLOM</name>
<accession>A0ACA9QMA2</accession>
<feature type="non-terminal residue" evidence="1">
    <location>
        <position position="150"/>
    </location>
</feature>
<keyword evidence="2" id="KW-1185">Reference proteome</keyword>
<sequence length="150" mass="17098">QGIFRKGISQDFWKCTVAEIGKTRWRDNIACNIVERCKQFKVFLSTDEQGWQHTINVAIAQSSKGPRKSNISPSTAREIKNGQEIQALDSTKRSRFNSSANKANQCVDKKLITQDLHQVKSIVKKENKWSMLISAPWFFAPTVLEQGIEE</sequence>
<gene>
    <name evidence="1" type="ORF">DHETER_LOCUS15115</name>
</gene>
<organism evidence="1 2">
    <name type="scientific">Dentiscutata heterogama</name>
    <dbReference type="NCBI Taxonomy" id="1316150"/>
    <lineage>
        <taxon>Eukaryota</taxon>
        <taxon>Fungi</taxon>
        <taxon>Fungi incertae sedis</taxon>
        <taxon>Mucoromycota</taxon>
        <taxon>Glomeromycotina</taxon>
        <taxon>Glomeromycetes</taxon>
        <taxon>Diversisporales</taxon>
        <taxon>Gigasporaceae</taxon>
        <taxon>Dentiscutata</taxon>
    </lineage>
</organism>
<evidence type="ECO:0000313" key="1">
    <source>
        <dbReference type="EMBL" id="CAG8758749.1"/>
    </source>
</evidence>
<protein>
    <submittedName>
        <fullName evidence="1">13283_t:CDS:1</fullName>
    </submittedName>
</protein>
<dbReference type="EMBL" id="CAJVPU010050135">
    <property type="protein sequence ID" value="CAG8758749.1"/>
    <property type="molecule type" value="Genomic_DNA"/>
</dbReference>
<proteinExistence type="predicted"/>
<dbReference type="Proteomes" id="UP000789702">
    <property type="component" value="Unassembled WGS sequence"/>
</dbReference>
<comment type="caution">
    <text evidence="1">The sequence shown here is derived from an EMBL/GenBank/DDBJ whole genome shotgun (WGS) entry which is preliminary data.</text>
</comment>
<feature type="non-terminal residue" evidence="1">
    <location>
        <position position="1"/>
    </location>
</feature>
<reference evidence="1" key="1">
    <citation type="submission" date="2021-06" db="EMBL/GenBank/DDBJ databases">
        <authorList>
            <person name="Kallberg Y."/>
            <person name="Tangrot J."/>
            <person name="Rosling A."/>
        </authorList>
    </citation>
    <scope>NUCLEOTIDE SEQUENCE</scope>
    <source>
        <strain evidence="1">IL203A</strain>
    </source>
</reference>